<protein>
    <submittedName>
        <fullName evidence="1">Uncharacterized protein</fullName>
    </submittedName>
</protein>
<name>A0A8S5RH17_9VIRU</name>
<reference evidence="1" key="1">
    <citation type="journal article" date="2021" name="Proc. Natl. Acad. Sci. U.S.A.">
        <title>A Catalog of Tens of Thousands of Viruses from Human Metagenomes Reveals Hidden Associations with Chronic Diseases.</title>
        <authorList>
            <person name="Tisza M.J."/>
            <person name="Buck C.B."/>
        </authorList>
    </citation>
    <scope>NUCLEOTIDE SEQUENCE</scope>
    <source>
        <strain evidence="1">CtML55</strain>
    </source>
</reference>
<sequence>MKLFPNPKLRGDFSIGLSCADTLNIVRPSSSYHPSDDSKSDITVAGFEPVAYSSVTKISFK</sequence>
<organism evidence="1">
    <name type="scientific">virus sp. ctML55</name>
    <dbReference type="NCBI Taxonomy" id="2827627"/>
    <lineage>
        <taxon>Viruses</taxon>
    </lineage>
</organism>
<dbReference type="EMBL" id="BK059105">
    <property type="protein sequence ID" value="DAE30680.1"/>
    <property type="molecule type" value="Genomic_DNA"/>
</dbReference>
<proteinExistence type="predicted"/>
<evidence type="ECO:0000313" key="1">
    <source>
        <dbReference type="EMBL" id="DAE30680.1"/>
    </source>
</evidence>
<accession>A0A8S5RH17</accession>